<gene>
    <name evidence="2" type="ORF">NDU88_006449</name>
</gene>
<evidence type="ECO:0000313" key="2">
    <source>
        <dbReference type="EMBL" id="KAJ1140089.1"/>
    </source>
</evidence>
<dbReference type="AlphaFoldDB" id="A0AAV7QM02"/>
<sequence>MACVSPSRSEKNLKNKSGSGPQVGGSPISEGGLVIHFSDLYARSFECGTRSGHRLLRCTGMSGRQRIGVRGRAQSGRSTVRWVSRLGDCIADGRARYDIGIGTEEGLFPEEEPLEESTWGVHIKMANPMLLAETILISDSEDEVMLLTKTGENKKIALCGQGSGNTKVVCLVSVPLGNSPVTVSDRGMGSLLDRGVGVDERLKDINIATVQKDDGEGGREAEEVVDSHMLLVALRSALGELGLSWKVYGTHSFRIGAAMDARREAQSITPEEGEFSLEMHPVPTDIWYAVFSMNDSITDI</sequence>
<reference evidence="2" key="1">
    <citation type="journal article" date="2022" name="bioRxiv">
        <title>Sequencing and chromosome-scale assembly of the giantPleurodeles waltlgenome.</title>
        <authorList>
            <person name="Brown T."/>
            <person name="Elewa A."/>
            <person name="Iarovenko S."/>
            <person name="Subramanian E."/>
            <person name="Araus A.J."/>
            <person name="Petzold A."/>
            <person name="Susuki M."/>
            <person name="Suzuki K.-i.T."/>
            <person name="Hayashi T."/>
            <person name="Toyoda A."/>
            <person name="Oliveira C."/>
            <person name="Osipova E."/>
            <person name="Leigh N.D."/>
            <person name="Simon A."/>
            <person name="Yun M.H."/>
        </authorList>
    </citation>
    <scope>NUCLEOTIDE SEQUENCE</scope>
    <source>
        <strain evidence="2">20211129_DDA</strain>
        <tissue evidence="2">Liver</tissue>
    </source>
</reference>
<dbReference type="EMBL" id="JANPWB010000010">
    <property type="protein sequence ID" value="KAJ1140089.1"/>
    <property type="molecule type" value="Genomic_DNA"/>
</dbReference>
<proteinExistence type="predicted"/>
<keyword evidence="3" id="KW-1185">Reference proteome</keyword>
<evidence type="ECO:0000256" key="1">
    <source>
        <dbReference type="SAM" id="MobiDB-lite"/>
    </source>
</evidence>
<accession>A0AAV7QM02</accession>
<organism evidence="2 3">
    <name type="scientific">Pleurodeles waltl</name>
    <name type="common">Iberian ribbed newt</name>
    <dbReference type="NCBI Taxonomy" id="8319"/>
    <lineage>
        <taxon>Eukaryota</taxon>
        <taxon>Metazoa</taxon>
        <taxon>Chordata</taxon>
        <taxon>Craniata</taxon>
        <taxon>Vertebrata</taxon>
        <taxon>Euteleostomi</taxon>
        <taxon>Amphibia</taxon>
        <taxon>Batrachia</taxon>
        <taxon>Caudata</taxon>
        <taxon>Salamandroidea</taxon>
        <taxon>Salamandridae</taxon>
        <taxon>Pleurodelinae</taxon>
        <taxon>Pleurodeles</taxon>
    </lineage>
</organism>
<protein>
    <submittedName>
        <fullName evidence="2">Uncharacterized protein</fullName>
    </submittedName>
</protein>
<evidence type="ECO:0000313" key="3">
    <source>
        <dbReference type="Proteomes" id="UP001066276"/>
    </source>
</evidence>
<feature type="region of interest" description="Disordered" evidence="1">
    <location>
        <begin position="1"/>
        <end position="25"/>
    </location>
</feature>
<dbReference type="Proteomes" id="UP001066276">
    <property type="component" value="Chromosome 6"/>
</dbReference>
<comment type="caution">
    <text evidence="2">The sequence shown here is derived from an EMBL/GenBank/DDBJ whole genome shotgun (WGS) entry which is preliminary data.</text>
</comment>
<name>A0AAV7QM02_PLEWA</name>